<gene>
    <name evidence="2" type="ORF">C0Q92_05790</name>
</gene>
<dbReference type="AlphaFoldDB" id="A0A8G1ZU94"/>
<dbReference type="Proteomes" id="UP000292693">
    <property type="component" value="Unassembled WGS sequence"/>
</dbReference>
<feature type="region of interest" description="Disordered" evidence="1">
    <location>
        <begin position="1"/>
        <end position="24"/>
    </location>
</feature>
<dbReference type="EMBL" id="PKLL01000004">
    <property type="protein sequence ID" value="RZE27925.1"/>
    <property type="molecule type" value="Genomic_DNA"/>
</dbReference>
<accession>A0A8G1ZU94</accession>
<comment type="caution">
    <text evidence="2">The sequence shown here is derived from an EMBL/GenBank/DDBJ whole genome shotgun (WGS) entry which is preliminary data.</text>
</comment>
<protein>
    <submittedName>
        <fullName evidence="2">Uncharacterized protein</fullName>
    </submittedName>
</protein>
<reference evidence="2 3" key="1">
    <citation type="submission" date="2017-12" db="EMBL/GenBank/DDBJ databases">
        <title>Population genomics insights into the ecological differentiation and adaptive evolution in streptomycetes.</title>
        <authorList>
            <person name="Li Y."/>
            <person name="Huang Y."/>
        </authorList>
    </citation>
    <scope>NUCLEOTIDE SEQUENCE [LARGE SCALE GENOMIC DNA]</scope>
    <source>
        <strain evidence="2 3">NBRC 100770</strain>
    </source>
</reference>
<name>A0A8G1ZU94_9ACTN</name>
<sequence length="552" mass="61173">MTSPPPAGGAGQSVPRSRTAAVARERERLRALRERRDAQSADSGIDGFTVRRWRKVGVLGAQAVTRAHTMLRQLADLAHEAAHDALADALRDEPDDRLLPAVRAVLERADPAAVAATLTEVHAGGFLWLSEVGEQRLTALTAGDDRLTVPGSEDPSGAFALLAAFAAESTAAFPSRMLPRVLPWIPLSVLDDLIDAGVVGPEHQPWQYRAEETDHAYLKARLVPDQVTAEQATALEWTARERRNAFLAGGEPLPSAGDVYDLLERVADGDASVVKELERELPRDLVLRLRRLLDGVAVGNWDRDIWEDQGLWRLIFALWEPKAAVNPSRSPLHALMALRQAYDLLCMNDLARASAQIDKLVTYEAADPACRAEALNFHAYTLLLQEELDAAALVLEGIRDAHERAESNLRMLRRRQAVQRNDRPAASNPYLDLGLPHGAPSWTTRYRDLRREHVRDVDMSAQLNSAMKRIRDAERDEDWSGFFVLPLDLDVFELPDEVPVTLVPPLTPLTRRTASHSPEGLGLVRQRAVADLLPHLLNAPRRPDRNARTHTP</sequence>
<evidence type="ECO:0000256" key="1">
    <source>
        <dbReference type="SAM" id="MobiDB-lite"/>
    </source>
</evidence>
<organism evidence="2 3">
    <name type="scientific">Streptomyces albidoflavus</name>
    <dbReference type="NCBI Taxonomy" id="1886"/>
    <lineage>
        <taxon>Bacteria</taxon>
        <taxon>Bacillati</taxon>
        <taxon>Actinomycetota</taxon>
        <taxon>Actinomycetes</taxon>
        <taxon>Kitasatosporales</taxon>
        <taxon>Streptomycetaceae</taxon>
        <taxon>Streptomyces</taxon>
        <taxon>Streptomyces albidoflavus group</taxon>
    </lineage>
</organism>
<evidence type="ECO:0000313" key="2">
    <source>
        <dbReference type="EMBL" id="RZE27925.1"/>
    </source>
</evidence>
<evidence type="ECO:0000313" key="3">
    <source>
        <dbReference type="Proteomes" id="UP000292693"/>
    </source>
</evidence>
<proteinExistence type="predicted"/>